<keyword evidence="1" id="KW-0175">Coiled coil</keyword>
<dbReference type="AlphaFoldDB" id="A0A315Z5E4"/>
<accession>A0A315Z5E4</accession>
<proteinExistence type="predicted"/>
<feature type="coiled-coil region" evidence="1">
    <location>
        <begin position="23"/>
        <end position="53"/>
    </location>
</feature>
<dbReference type="EMBL" id="QGDO01000006">
    <property type="protein sequence ID" value="PWJ39128.1"/>
    <property type="molecule type" value="Genomic_DNA"/>
</dbReference>
<evidence type="ECO:0000256" key="1">
    <source>
        <dbReference type="SAM" id="Coils"/>
    </source>
</evidence>
<name>A0A315Z5E4_SEDFL</name>
<comment type="caution">
    <text evidence="2">The sequence shown here is derived from an EMBL/GenBank/DDBJ whole genome shotgun (WGS) entry which is preliminary data.</text>
</comment>
<evidence type="ECO:0000313" key="3">
    <source>
        <dbReference type="Proteomes" id="UP000245535"/>
    </source>
</evidence>
<keyword evidence="3" id="KW-1185">Reference proteome</keyword>
<protein>
    <submittedName>
        <fullName evidence="2">Uncharacterized protein</fullName>
    </submittedName>
</protein>
<dbReference type="Proteomes" id="UP000245535">
    <property type="component" value="Unassembled WGS sequence"/>
</dbReference>
<sequence length="53" mass="5886">MNIKEIEAKIVELKGKQSEIISKKKADRDAAALEAIRKELNELKAQATSAYAK</sequence>
<evidence type="ECO:0000313" key="2">
    <source>
        <dbReference type="EMBL" id="PWJ39128.1"/>
    </source>
</evidence>
<reference evidence="2 3" key="1">
    <citation type="submission" date="2018-03" db="EMBL/GenBank/DDBJ databases">
        <title>Genomic Encyclopedia of Archaeal and Bacterial Type Strains, Phase II (KMG-II): from individual species to whole genera.</title>
        <authorList>
            <person name="Goeker M."/>
        </authorList>
    </citation>
    <scope>NUCLEOTIDE SEQUENCE [LARGE SCALE GENOMIC DNA]</scope>
    <source>
        <strain evidence="2 3">DSM 28229</strain>
    </source>
</reference>
<dbReference type="RefSeq" id="WP_158281526.1">
    <property type="nucleotide sequence ID" value="NZ_QGDO01000006.1"/>
</dbReference>
<dbReference type="OrthoDB" id="982186at2"/>
<organism evidence="2 3">
    <name type="scientific">Sediminitomix flava</name>
    <dbReference type="NCBI Taxonomy" id="379075"/>
    <lineage>
        <taxon>Bacteria</taxon>
        <taxon>Pseudomonadati</taxon>
        <taxon>Bacteroidota</taxon>
        <taxon>Cytophagia</taxon>
        <taxon>Cytophagales</taxon>
        <taxon>Flammeovirgaceae</taxon>
        <taxon>Sediminitomix</taxon>
    </lineage>
</organism>
<gene>
    <name evidence="2" type="ORF">BC781_10629</name>
</gene>